<dbReference type="Proteomes" id="UP001165124">
    <property type="component" value="Unassembled WGS sequence"/>
</dbReference>
<gene>
    <name evidence="1" type="ORF">Arub01_16360</name>
</gene>
<organism evidence="1 2">
    <name type="scientific">Actinomadura rubrobrunea</name>
    <dbReference type="NCBI Taxonomy" id="115335"/>
    <lineage>
        <taxon>Bacteria</taxon>
        <taxon>Bacillati</taxon>
        <taxon>Actinomycetota</taxon>
        <taxon>Actinomycetes</taxon>
        <taxon>Streptosporangiales</taxon>
        <taxon>Thermomonosporaceae</taxon>
        <taxon>Actinomadura</taxon>
    </lineage>
</organism>
<evidence type="ECO:0000313" key="1">
    <source>
        <dbReference type="EMBL" id="GLW63392.1"/>
    </source>
</evidence>
<dbReference type="EMBL" id="BSRZ01000002">
    <property type="protein sequence ID" value="GLW63392.1"/>
    <property type="molecule type" value="Genomic_DNA"/>
</dbReference>
<sequence>MTRRTDYGFRQFAALLGVTAWQLRLAQEHDLLPGPDLEGRRWSAELADRYADSGPRIVAAFGEDPPVGAAKAAARLALRVGLDVERADIEVLVARGDLTVISRFQGNPVYMLRDLDALDPDTIASVVAARKGPLFDSVDARGAATILDWPKGVFERIAAERRLPTDQLGRYSIDQVRALAADDEIADRVRRERDRTARLRARRTRERCENTLRDWLLRCNAYLDGAVTEPPKVAEAGRALRALAAARAATARTPDPQSPHSDD</sequence>
<accession>A0A9W6UVM3</accession>
<comment type="caution">
    <text evidence="1">The sequence shown here is derived from an EMBL/GenBank/DDBJ whole genome shotgun (WGS) entry which is preliminary data.</text>
</comment>
<evidence type="ECO:0000313" key="2">
    <source>
        <dbReference type="Proteomes" id="UP001165124"/>
    </source>
</evidence>
<dbReference type="RefSeq" id="WP_067911066.1">
    <property type="nucleotide sequence ID" value="NZ_BSRZ01000002.1"/>
</dbReference>
<dbReference type="AlphaFoldDB" id="A0A9W6UVM3"/>
<keyword evidence="2" id="KW-1185">Reference proteome</keyword>
<name>A0A9W6UVM3_9ACTN</name>
<reference evidence="1" key="1">
    <citation type="submission" date="2023-02" db="EMBL/GenBank/DDBJ databases">
        <title>Actinomadura rubrobrunea NBRC 14622.</title>
        <authorList>
            <person name="Ichikawa N."/>
            <person name="Sato H."/>
            <person name="Tonouchi N."/>
        </authorList>
    </citation>
    <scope>NUCLEOTIDE SEQUENCE</scope>
    <source>
        <strain evidence="1">NBRC 14622</strain>
    </source>
</reference>
<protein>
    <submittedName>
        <fullName evidence="1">Uncharacterized protein</fullName>
    </submittedName>
</protein>
<proteinExistence type="predicted"/>